<dbReference type="GO" id="GO:0160138">
    <property type="term" value="F:23S rRNA pseudouridine(2604) synthase activity"/>
    <property type="evidence" value="ECO:0007669"/>
    <property type="project" value="UniProtKB-EC"/>
</dbReference>
<accession>A0A4V2UII8</accession>
<dbReference type="Gene3D" id="3.30.2350.10">
    <property type="entry name" value="Pseudouridine synthase"/>
    <property type="match status" value="1"/>
</dbReference>
<comment type="catalytic activity">
    <reaction evidence="2">
        <text>uridine(2604) in 23S rRNA = pseudouridine(2604) in 23S rRNA</text>
        <dbReference type="Rhea" id="RHEA:38875"/>
        <dbReference type="Rhea" id="RHEA-COMP:10093"/>
        <dbReference type="Rhea" id="RHEA-COMP:10094"/>
        <dbReference type="ChEBI" id="CHEBI:65314"/>
        <dbReference type="ChEBI" id="CHEBI:65315"/>
        <dbReference type="EC" id="5.4.99.21"/>
    </reaction>
</comment>
<evidence type="ECO:0000256" key="6">
    <source>
        <dbReference type="ARBA" id="ARBA00041697"/>
    </source>
</evidence>
<dbReference type="Proteomes" id="UP000295382">
    <property type="component" value="Unassembled WGS sequence"/>
</dbReference>
<evidence type="ECO:0000313" key="12">
    <source>
        <dbReference type="EMBL" id="TCS36360.1"/>
    </source>
</evidence>
<evidence type="ECO:0000256" key="4">
    <source>
        <dbReference type="ARBA" id="ARBA00039989"/>
    </source>
</evidence>
<dbReference type="SUPFAM" id="SSF55174">
    <property type="entry name" value="Alpha-L RNA-binding motif"/>
    <property type="match status" value="1"/>
</dbReference>
<proteinExistence type="predicted"/>
<dbReference type="GO" id="GO:0006396">
    <property type="term" value="P:RNA processing"/>
    <property type="evidence" value="ECO:0007669"/>
    <property type="project" value="UniProtKB-ARBA"/>
</dbReference>
<dbReference type="SUPFAM" id="SSF55120">
    <property type="entry name" value="Pseudouridine synthase"/>
    <property type="match status" value="1"/>
</dbReference>
<comment type="caution">
    <text evidence="12">The sequence shown here is derived from an EMBL/GenBank/DDBJ whole genome shotgun (WGS) entry which is preliminary data.</text>
</comment>
<dbReference type="SMART" id="SM00363">
    <property type="entry name" value="S4"/>
    <property type="match status" value="1"/>
</dbReference>
<evidence type="ECO:0000313" key="13">
    <source>
        <dbReference type="Proteomes" id="UP000295382"/>
    </source>
</evidence>
<evidence type="ECO:0000256" key="3">
    <source>
        <dbReference type="ARBA" id="ARBA00038922"/>
    </source>
</evidence>
<dbReference type="OrthoDB" id="9807213at2"/>
<comment type="catalytic activity">
    <reaction evidence="1">
        <text>uridine(35) in tRNA(Tyr) = pseudouridine(35) in tRNA(Tyr)</text>
        <dbReference type="Rhea" id="RHEA:60556"/>
        <dbReference type="Rhea" id="RHEA-COMP:15607"/>
        <dbReference type="Rhea" id="RHEA-COMP:15608"/>
        <dbReference type="ChEBI" id="CHEBI:65314"/>
        <dbReference type="ChEBI" id="CHEBI:65315"/>
    </reaction>
</comment>
<dbReference type="RefSeq" id="WP_132259181.1">
    <property type="nucleotide sequence ID" value="NZ_SLZQ01000007.1"/>
</dbReference>
<name>A0A4V2UII8_PAULE</name>
<feature type="domain" description="RNA-binding S4" evidence="11">
    <location>
        <begin position="6"/>
        <end position="67"/>
    </location>
</feature>
<protein>
    <recommendedName>
        <fullName evidence="4">Dual-specificity RNA pseudouridine synthase RluF</fullName>
        <ecNumber evidence="3">5.4.99.21</ecNumber>
    </recommendedName>
    <alternativeName>
        <fullName evidence="6">23S rRNA pseudouridine(2604) synthase</fullName>
    </alternativeName>
    <alternativeName>
        <fullName evidence="8">Ribosomal large subunit pseudouridine synthase F</fullName>
    </alternativeName>
    <alternativeName>
        <fullName evidence="7">rRNA pseudouridylate synthase F</fullName>
    </alternativeName>
    <alternativeName>
        <fullName evidence="9">rRNA-uridine isomerase F</fullName>
    </alternativeName>
    <alternativeName>
        <fullName evidence="5">tRNA(Tyr) pseudouridine(35) synthase</fullName>
    </alternativeName>
</protein>
<evidence type="ECO:0000256" key="1">
    <source>
        <dbReference type="ARBA" id="ARBA00036390"/>
    </source>
</evidence>
<dbReference type="Pfam" id="PF01479">
    <property type="entry name" value="S4"/>
    <property type="match status" value="1"/>
</dbReference>
<dbReference type="InterPro" id="IPR020103">
    <property type="entry name" value="PsdUridine_synth_cat_dom_sf"/>
</dbReference>
<dbReference type="EC" id="5.4.99.21" evidence="3"/>
<evidence type="ECO:0000256" key="5">
    <source>
        <dbReference type="ARBA" id="ARBA00041420"/>
    </source>
</evidence>
<organism evidence="12 13">
    <name type="scientific">Paucimonas lemoignei</name>
    <name type="common">Pseudomonas lemoignei</name>
    <dbReference type="NCBI Taxonomy" id="29443"/>
    <lineage>
        <taxon>Bacteria</taxon>
        <taxon>Pseudomonadati</taxon>
        <taxon>Pseudomonadota</taxon>
        <taxon>Betaproteobacteria</taxon>
        <taxon>Burkholderiales</taxon>
        <taxon>Burkholderiaceae</taxon>
        <taxon>Paucimonas</taxon>
    </lineage>
</organism>
<dbReference type="CDD" id="cd00165">
    <property type="entry name" value="S4"/>
    <property type="match status" value="1"/>
</dbReference>
<dbReference type="InterPro" id="IPR036986">
    <property type="entry name" value="S4_RNA-bd_sf"/>
</dbReference>
<evidence type="ECO:0000256" key="7">
    <source>
        <dbReference type="ARBA" id="ARBA00042843"/>
    </source>
</evidence>
<evidence type="ECO:0000256" key="2">
    <source>
        <dbReference type="ARBA" id="ARBA00036535"/>
    </source>
</evidence>
<keyword evidence="13" id="KW-1185">Reference proteome</keyword>
<dbReference type="InterPro" id="IPR002942">
    <property type="entry name" value="S4_RNA-bd"/>
</dbReference>
<dbReference type="GO" id="GO:0001522">
    <property type="term" value="P:pseudouridine synthesis"/>
    <property type="evidence" value="ECO:0007669"/>
    <property type="project" value="InterPro"/>
</dbReference>
<keyword evidence="10" id="KW-0694">RNA-binding</keyword>
<evidence type="ECO:0000256" key="8">
    <source>
        <dbReference type="ARBA" id="ARBA00042890"/>
    </source>
</evidence>
<evidence type="ECO:0000256" key="9">
    <source>
        <dbReference type="ARBA" id="ARBA00043147"/>
    </source>
</evidence>
<dbReference type="PROSITE" id="PS50889">
    <property type="entry name" value="S4"/>
    <property type="match status" value="1"/>
</dbReference>
<dbReference type="AlphaFoldDB" id="A0A4V2UII8"/>
<gene>
    <name evidence="12" type="ORF">EDC30_107177</name>
</gene>
<dbReference type="PANTHER" id="PTHR47683">
    <property type="entry name" value="PSEUDOURIDINE SYNTHASE FAMILY PROTEIN-RELATED"/>
    <property type="match status" value="1"/>
</dbReference>
<dbReference type="PANTHER" id="PTHR47683:SF2">
    <property type="entry name" value="RNA-BINDING S4 DOMAIN-CONTAINING PROTEIN"/>
    <property type="match status" value="1"/>
</dbReference>
<dbReference type="Gene3D" id="3.10.290.10">
    <property type="entry name" value="RNA-binding S4 domain"/>
    <property type="match status" value="1"/>
</dbReference>
<sequence>MSTDTIRLSKLVAQQFSCSRTEAEHYIEGGWVKVGNEIIEEPGHRVSPLAQAELLPGAVCTPAEPVTILLHKPSGVAAEAVMRQVSEENRSADDRSGIRLLKRHLSKPSLSAPLEAMASGLLIASDDWRVIRKLTHDPLLIEHEVIADVSGELAADGLHQLNRGIVYKGKVLPPMKVSWQNETRLRFAVKGLQPGLIQHACAQVGLEVSALKRIRIGRISMAGLKPGEWRFLLPHERF</sequence>
<dbReference type="GO" id="GO:0003723">
    <property type="term" value="F:RNA binding"/>
    <property type="evidence" value="ECO:0007669"/>
    <property type="project" value="UniProtKB-KW"/>
</dbReference>
<dbReference type="InterPro" id="IPR050343">
    <property type="entry name" value="RsuA_PseudoU_synthase"/>
</dbReference>
<evidence type="ECO:0000259" key="11">
    <source>
        <dbReference type="SMART" id="SM00363"/>
    </source>
</evidence>
<evidence type="ECO:0000256" key="10">
    <source>
        <dbReference type="PROSITE-ProRule" id="PRU00182"/>
    </source>
</evidence>
<reference evidence="12 13" key="1">
    <citation type="submission" date="2019-03" db="EMBL/GenBank/DDBJ databases">
        <title>Genomic Encyclopedia of Type Strains, Phase IV (KMG-IV): sequencing the most valuable type-strain genomes for metagenomic binning, comparative biology and taxonomic classification.</title>
        <authorList>
            <person name="Goeker M."/>
        </authorList>
    </citation>
    <scope>NUCLEOTIDE SEQUENCE [LARGE SCALE GENOMIC DNA]</scope>
    <source>
        <strain evidence="12 13">DSM 7445</strain>
    </source>
</reference>
<dbReference type="EMBL" id="SLZQ01000007">
    <property type="protein sequence ID" value="TCS36360.1"/>
    <property type="molecule type" value="Genomic_DNA"/>
</dbReference>